<organism evidence="3 4">
    <name type="scientific">Nesterenkonia alkaliphila</name>
    <dbReference type="NCBI Taxonomy" id="1463631"/>
    <lineage>
        <taxon>Bacteria</taxon>
        <taxon>Bacillati</taxon>
        <taxon>Actinomycetota</taxon>
        <taxon>Actinomycetes</taxon>
        <taxon>Micrococcales</taxon>
        <taxon>Micrococcaceae</taxon>
        <taxon>Nesterenkonia</taxon>
    </lineage>
</organism>
<evidence type="ECO:0000313" key="4">
    <source>
        <dbReference type="Proteomes" id="UP000460157"/>
    </source>
</evidence>
<sequence>MTAGQGYRYLLNSVVVGDGDRDAATALTRYYEQTGTPPGRWYGSGLAGLEQPIEPGTDVSEAQLKRLLGHGQDPTTGEQLGRPYRSFSTESERVTARLKELPESLSASEREKHAALIQAEEAAKPSVAPTAGFDLTFSVPKSVSTLWAVSDAGTQSLIAQAHHAAISDVLEIIERDVAMTRVGAAGPRGAVAQVEVRGVLAAAYDHYDSRSSDPQLHTHLVIANRVQAARDGKWRTLDSRALHNAVTGLSEHYNAVLSDHLVRALAARWEARERGPGRSTAWEIAGVPQELMDAFSSRTRDIEDAKERLVEEYVAKHGRQPSKKVLWQIRQQATLETRPAKESHSLADLTNRWRQRAQQMLDQDPVAWATSMVAEAEDEPLLRTDDLPQDTIKELADMVIDAVGDRRSTWRRWNLHAEAVRQSMPWRFASAEDRTQIVGLITDAAERASLALTPPELASTPTRFRRSDGSSAFRPRHATVYSSEHVLAAEDRLLTASRTRTAPTTSLALIEHAAATPPRPDGPVLSPDQVEAISRIGVSGRIVDTLIGPAGAGKTATMHALRRAWEAEHGTGSVIGLAPSAAAAAVLAEDLQINTENTAKWRHEHAHGTWNLTPGQLVIVDEASLAGTLALDEIATHAAEVGAKLLLVGDPQQLSAVDAGGALGLLVRDRPDAPRLAELHRFRHDWEKKASLALRTGKTDAIDTYIGQDRVHGGDYEKILEQAYLAWRTDRDNGKTSLLIAETLETVSALNARARSDRIASGHVTDEPGVSLHDGNQASKGDVVVTRKNDRRLALGRGWVKNGDRWIVTGTREDGSVTVRREHSKWRTAMILPADYVSEYLELAYATTAHRAQGATVDTAHAIVHSPEMTRESLYVSMTRGRKANHVYVALDQAHLEEHQLREDLMMSARSVLYGILQHEGAEISAHETILREHEDASSIGQLVGEYETIAVEAQTRRWVTLLAEAGLTTEQLTGLIDADSFGVLSAELRRLEAVGHNVDQLLATVTRAGRLDDVEDIGSLLRYRLTRLADRFTPAQPARPGLIAGLIPRAYGTLNPDDRQALDEREDLIEQRARELVTRARSQQEPWIQQLPEPQDLDQEHALVVVAAYRDRWQVTGSDPLGPAPDDDTQRLDYERAATHLATFTIDDEHQAGRARTVDREGPTR</sequence>
<accession>A0A7K1UF55</accession>
<evidence type="ECO:0000259" key="2">
    <source>
        <dbReference type="Pfam" id="PF08751"/>
    </source>
</evidence>
<evidence type="ECO:0000313" key="3">
    <source>
        <dbReference type="EMBL" id="MVT25105.1"/>
    </source>
</evidence>
<dbReference type="Gene3D" id="2.30.30.940">
    <property type="match status" value="1"/>
</dbReference>
<protein>
    <submittedName>
        <fullName evidence="3">Relaxase domain-containing protein</fullName>
    </submittedName>
</protein>
<comment type="caution">
    <text evidence="3">The sequence shown here is derived from an EMBL/GenBank/DDBJ whole genome shotgun (WGS) entry which is preliminary data.</text>
</comment>
<dbReference type="InterPro" id="IPR014862">
    <property type="entry name" value="TrwC"/>
</dbReference>
<feature type="domain" description="TrwC relaxase" evidence="2">
    <location>
        <begin position="3"/>
        <end position="360"/>
    </location>
</feature>
<dbReference type="OrthoDB" id="4524286at2"/>
<dbReference type="Gene3D" id="3.40.50.300">
    <property type="entry name" value="P-loop containing nucleotide triphosphate hydrolases"/>
    <property type="match status" value="2"/>
</dbReference>
<dbReference type="SUPFAM" id="SSF52540">
    <property type="entry name" value="P-loop containing nucleoside triphosphate hydrolases"/>
    <property type="match status" value="2"/>
</dbReference>
<dbReference type="Proteomes" id="UP000460157">
    <property type="component" value="Unassembled WGS sequence"/>
</dbReference>
<dbReference type="Pfam" id="PF08751">
    <property type="entry name" value="TrwC"/>
    <property type="match status" value="1"/>
</dbReference>
<dbReference type="CDD" id="cd18809">
    <property type="entry name" value="SF1_C_RecD"/>
    <property type="match status" value="1"/>
</dbReference>
<dbReference type="NCBIfam" id="NF041492">
    <property type="entry name" value="MobF"/>
    <property type="match status" value="1"/>
</dbReference>
<reference evidence="3 4" key="1">
    <citation type="submission" date="2019-12" db="EMBL/GenBank/DDBJ databases">
        <title>Nesterenkonia muleiensis sp. nov., a novel actinobacterium isolated from sap of Populus euphratica.</title>
        <authorList>
            <person name="Wang R."/>
        </authorList>
    </citation>
    <scope>NUCLEOTIDE SEQUENCE [LARGE SCALE GENOMIC DNA]</scope>
    <source>
        <strain evidence="3 4">F10</strain>
    </source>
</reference>
<dbReference type="AlphaFoldDB" id="A0A7K1UF55"/>
<evidence type="ECO:0000256" key="1">
    <source>
        <dbReference type="SAM" id="MobiDB-lite"/>
    </source>
</evidence>
<feature type="region of interest" description="Disordered" evidence="1">
    <location>
        <begin position="759"/>
        <end position="779"/>
    </location>
</feature>
<keyword evidence="4" id="KW-1185">Reference proteome</keyword>
<feature type="compositionally biased region" description="Basic and acidic residues" evidence="1">
    <location>
        <begin position="1148"/>
        <end position="1166"/>
    </location>
</feature>
<gene>
    <name evidence="3" type="ORF">GNZ21_01780</name>
</gene>
<dbReference type="SUPFAM" id="SSF55464">
    <property type="entry name" value="Origin of replication-binding domain, RBD-like"/>
    <property type="match status" value="1"/>
</dbReference>
<feature type="region of interest" description="Disordered" evidence="1">
    <location>
        <begin position="1147"/>
        <end position="1166"/>
    </location>
</feature>
<dbReference type="RefSeq" id="WP_157320847.1">
    <property type="nucleotide sequence ID" value="NZ_BMFX01000005.1"/>
</dbReference>
<feature type="region of interest" description="Disordered" evidence="1">
    <location>
        <begin position="69"/>
        <end position="89"/>
    </location>
</feature>
<proteinExistence type="predicted"/>
<name>A0A7K1UF55_9MICC</name>
<dbReference type="InterPro" id="IPR027417">
    <property type="entry name" value="P-loop_NTPase"/>
</dbReference>
<dbReference type="Pfam" id="PF13604">
    <property type="entry name" value="AAA_30"/>
    <property type="match status" value="1"/>
</dbReference>
<dbReference type="EMBL" id="WRPM01000011">
    <property type="protein sequence ID" value="MVT25105.1"/>
    <property type="molecule type" value="Genomic_DNA"/>
</dbReference>